<reference evidence="2 3" key="1">
    <citation type="submission" date="2024-01" db="EMBL/GenBank/DDBJ databases">
        <title>New evidence supports the origin of RcGTA from prophage.</title>
        <authorList>
            <person name="Xu Y."/>
            <person name="Liu B."/>
            <person name="Chen F."/>
        </authorList>
    </citation>
    <scope>NUCLEOTIDE SEQUENCE [LARGE SCALE GENOMIC DNA]</scope>
    <source>
        <strain evidence="2 3">CBW1107-2</strain>
    </source>
</reference>
<name>A0ABV3WNX7_9HYPH</name>
<evidence type="ECO:0000313" key="3">
    <source>
        <dbReference type="Proteomes" id="UP001559025"/>
    </source>
</evidence>
<gene>
    <name evidence="2" type="ORF">V1479_01255</name>
</gene>
<dbReference type="InterPro" id="IPR025356">
    <property type="entry name" value="DUF4260"/>
</dbReference>
<sequence length="124" mass="13274">MTLFLRLEHAALALAALVAFHLTGGNWWLFAALILVPDLSMAGYLGGPRVGAWCYNAVHTWLAPAALWLIALAAGAPLLAQIAIILAAHIAIDRALGYGLKRESSFQDTHLGRIGRAKDHRPAS</sequence>
<keyword evidence="3" id="KW-1185">Reference proteome</keyword>
<feature type="transmembrane region" description="Helical" evidence="1">
    <location>
        <begin position="12"/>
        <end position="36"/>
    </location>
</feature>
<accession>A0ABV3WNX7</accession>
<organism evidence="2 3">
    <name type="scientific">Neoaquamicrobium sediminum</name>
    <dbReference type="NCBI Taxonomy" id="1849104"/>
    <lineage>
        <taxon>Bacteria</taxon>
        <taxon>Pseudomonadati</taxon>
        <taxon>Pseudomonadota</taxon>
        <taxon>Alphaproteobacteria</taxon>
        <taxon>Hyphomicrobiales</taxon>
        <taxon>Phyllobacteriaceae</taxon>
        <taxon>Neoaquamicrobium</taxon>
    </lineage>
</organism>
<evidence type="ECO:0000313" key="2">
    <source>
        <dbReference type="EMBL" id="MEX4005908.1"/>
    </source>
</evidence>
<feature type="transmembrane region" description="Helical" evidence="1">
    <location>
        <begin position="65"/>
        <end position="92"/>
    </location>
</feature>
<dbReference type="Pfam" id="PF14079">
    <property type="entry name" value="DUF4260"/>
    <property type="match status" value="1"/>
</dbReference>
<comment type="caution">
    <text evidence="2">The sequence shown here is derived from an EMBL/GenBank/DDBJ whole genome shotgun (WGS) entry which is preliminary data.</text>
</comment>
<proteinExistence type="predicted"/>
<keyword evidence="1" id="KW-0812">Transmembrane</keyword>
<evidence type="ECO:0000256" key="1">
    <source>
        <dbReference type="SAM" id="Phobius"/>
    </source>
</evidence>
<keyword evidence="1" id="KW-1133">Transmembrane helix</keyword>
<keyword evidence="1" id="KW-0472">Membrane</keyword>
<protein>
    <submittedName>
        <fullName evidence="2">DUF4260 family protein</fullName>
    </submittedName>
</protein>
<dbReference type="Proteomes" id="UP001559025">
    <property type="component" value="Unassembled WGS sequence"/>
</dbReference>
<dbReference type="RefSeq" id="WP_368801316.1">
    <property type="nucleotide sequence ID" value="NZ_JAZHFV010000001.1"/>
</dbReference>
<dbReference type="EMBL" id="JAZHFV010000001">
    <property type="protein sequence ID" value="MEX4005908.1"/>
    <property type="molecule type" value="Genomic_DNA"/>
</dbReference>